<protein>
    <recommendedName>
        <fullName evidence="3">Gingipain propeptide domain-containing protein</fullName>
    </recommendedName>
</protein>
<evidence type="ECO:0000313" key="2">
    <source>
        <dbReference type="Proteomes" id="UP001501469"/>
    </source>
</evidence>
<evidence type="ECO:0008006" key="3">
    <source>
        <dbReference type="Google" id="ProtNLM"/>
    </source>
</evidence>
<sequence>MVGVAQLAPRRCSAPARKLPVKLLAANAAGATVAPLAEQERVTWVVDGDTYEVLAGGIVYHAAPTNAVVAAPLVILPVNSPAPVNQAMVASFPAAPPAANLVVGMVGINFYQQVNGKFYPLNSNSTDPLAIEYGA</sequence>
<dbReference type="Proteomes" id="UP001501469">
    <property type="component" value="Unassembled WGS sequence"/>
</dbReference>
<organism evidence="1 2">
    <name type="scientific">Hymenobacter glaciei</name>
    <dbReference type="NCBI Taxonomy" id="877209"/>
    <lineage>
        <taxon>Bacteria</taxon>
        <taxon>Pseudomonadati</taxon>
        <taxon>Bacteroidota</taxon>
        <taxon>Cytophagia</taxon>
        <taxon>Cytophagales</taxon>
        <taxon>Hymenobacteraceae</taxon>
        <taxon>Hymenobacter</taxon>
    </lineage>
</organism>
<name>A0ABP7UWH8_9BACT</name>
<dbReference type="EMBL" id="BAABDK010000035">
    <property type="protein sequence ID" value="GAA4054446.1"/>
    <property type="molecule type" value="Genomic_DNA"/>
</dbReference>
<accession>A0ABP7UWH8</accession>
<reference evidence="2" key="1">
    <citation type="journal article" date="2019" name="Int. J. Syst. Evol. Microbiol.">
        <title>The Global Catalogue of Microorganisms (GCM) 10K type strain sequencing project: providing services to taxonomists for standard genome sequencing and annotation.</title>
        <authorList>
            <consortium name="The Broad Institute Genomics Platform"/>
            <consortium name="The Broad Institute Genome Sequencing Center for Infectious Disease"/>
            <person name="Wu L."/>
            <person name="Ma J."/>
        </authorList>
    </citation>
    <scope>NUCLEOTIDE SEQUENCE [LARGE SCALE GENOMIC DNA]</scope>
    <source>
        <strain evidence="2">JCM 17225</strain>
    </source>
</reference>
<gene>
    <name evidence="1" type="ORF">GCM10022409_46890</name>
</gene>
<proteinExistence type="predicted"/>
<comment type="caution">
    <text evidence="1">The sequence shown here is derived from an EMBL/GenBank/DDBJ whole genome shotgun (WGS) entry which is preliminary data.</text>
</comment>
<keyword evidence="2" id="KW-1185">Reference proteome</keyword>
<evidence type="ECO:0000313" key="1">
    <source>
        <dbReference type="EMBL" id="GAA4054446.1"/>
    </source>
</evidence>